<dbReference type="InterPro" id="IPR011152">
    <property type="entry name" value="Pesterase_MJ0912"/>
</dbReference>
<gene>
    <name evidence="3" type="ORF">BDZ31_002708</name>
</gene>
<proteinExistence type="inferred from homology"/>
<dbReference type="Gene3D" id="3.60.21.10">
    <property type="match status" value="1"/>
</dbReference>
<evidence type="ECO:0000256" key="1">
    <source>
        <dbReference type="ARBA" id="ARBA00008950"/>
    </source>
</evidence>
<dbReference type="PIRSF" id="PIRSF000883">
    <property type="entry name" value="Pesterase_MJ0912"/>
    <property type="match status" value="1"/>
</dbReference>
<dbReference type="InterPro" id="IPR029052">
    <property type="entry name" value="Metallo-depent_PP-like"/>
</dbReference>
<dbReference type="RefSeq" id="WP_183342847.1">
    <property type="nucleotide sequence ID" value="NZ_JACHNU010000003.1"/>
</dbReference>
<dbReference type="SUPFAM" id="SSF56300">
    <property type="entry name" value="Metallo-dependent phosphatases"/>
    <property type="match status" value="1"/>
</dbReference>
<dbReference type="InterPro" id="IPR024654">
    <property type="entry name" value="Calcineurin-like_PHP_lpxH"/>
</dbReference>
<evidence type="ECO:0000259" key="2">
    <source>
        <dbReference type="Pfam" id="PF12850"/>
    </source>
</evidence>
<evidence type="ECO:0000313" key="4">
    <source>
        <dbReference type="Proteomes" id="UP000585272"/>
    </source>
</evidence>
<name>A0A840IE59_9ACTN</name>
<organism evidence="3 4">
    <name type="scientific">Conexibacter arvalis</name>
    <dbReference type="NCBI Taxonomy" id="912552"/>
    <lineage>
        <taxon>Bacteria</taxon>
        <taxon>Bacillati</taxon>
        <taxon>Actinomycetota</taxon>
        <taxon>Thermoleophilia</taxon>
        <taxon>Solirubrobacterales</taxon>
        <taxon>Conexibacteraceae</taxon>
        <taxon>Conexibacter</taxon>
    </lineage>
</organism>
<dbReference type="Proteomes" id="UP000585272">
    <property type="component" value="Unassembled WGS sequence"/>
</dbReference>
<comment type="similarity">
    <text evidence="1">Belongs to the metallophosphoesterase superfamily. YfcE family.</text>
</comment>
<comment type="caution">
    <text evidence="3">The sequence shown here is derived from an EMBL/GenBank/DDBJ whole genome shotgun (WGS) entry which is preliminary data.</text>
</comment>
<dbReference type="EMBL" id="JACHNU010000003">
    <property type="protein sequence ID" value="MBB4663119.1"/>
    <property type="molecule type" value="Genomic_DNA"/>
</dbReference>
<keyword evidence="4" id="KW-1185">Reference proteome</keyword>
<reference evidence="3 4" key="1">
    <citation type="submission" date="2020-08" db="EMBL/GenBank/DDBJ databases">
        <title>Genomic Encyclopedia of Archaeal and Bacterial Type Strains, Phase II (KMG-II): from individual species to whole genera.</title>
        <authorList>
            <person name="Goeker M."/>
        </authorList>
    </citation>
    <scope>NUCLEOTIDE SEQUENCE [LARGE SCALE GENOMIC DNA]</scope>
    <source>
        <strain evidence="3 4">DSM 23288</strain>
    </source>
</reference>
<protein>
    <submittedName>
        <fullName evidence="3">Diadenosine tetraphosphatase ApaH/serine/threonine PP2A family protein phosphatase</fullName>
    </submittedName>
</protein>
<accession>A0A840IE59</accession>
<dbReference type="AlphaFoldDB" id="A0A840IE59"/>
<evidence type="ECO:0000313" key="3">
    <source>
        <dbReference type="EMBL" id="MBB4663119.1"/>
    </source>
</evidence>
<feature type="domain" description="Calcineurin-like phosphoesterase" evidence="2">
    <location>
        <begin position="3"/>
        <end position="183"/>
    </location>
</feature>
<dbReference type="Pfam" id="PF12850">
    <property type="entry name" value="Metallophos_2"/>
    <property type="match status" value="1"/>
</dbReference>
<dbReference type="CDD" id="cd00838">
    <property type="entry name" value="MPP_superfamily"/>
    <property type="match status" value="1"/>
</dbReference>
<sequence length="230" mass="24506">MLALLYDVHGNLPALDAVLADARAAGAERWLLGGDYALFGAWPAESLERLEALEAAVWIRGNGERWTNAPAEAPPPVRPAARWCAERLGAETVARLAALPEQAVLDRSTRCCHASPLSDVLGLLPEPAAGEQGLLDGVRERRLIAGHTHLPLRRTTAAGLELVNPGSVGMPFDGDPRAAYALIAPDGTVSHRRVAYDHRAAAAAIRDALGADGELFARRVEQARIDPAME</sequence>